<keyword evidence="5" id="KW-0813">Transport</keyword>
<feature type="transmembrane region" description="Helical" evidence="13">
    <location>
        <begin position="185"/>
        <end position="207"/>
    </location>
</feature>
<keyword evidence="15" id="KW-1185">Reference proteome</keyword>
<evidence type="ECO:0000256" key="12">
    <source>
        <dbReference type="ARBA" id="ARBA00023136"/>
    </source>
</evidence>
<dbReference type="Proteomes" id="UP001515480">
    <property type="component" value="Unassembled WGS sequence"/>
</dbReference>
<dbReference type="Gene3D" id="1.20.1280.290">
    <property type="match status" value="2"/>
</dbReference>
<keyword evidence="7" id="KW-0762">Sugar transport</keyword>
<keyword evidence="6" id="KW-1003">Cell membrane</keyword>
<dbReference type="InterPro" id="IPR047664">
    <property type="entry name" value="SWEET"/>
</dbReference>
<evidence type="ECO:0000256" key="6">
    <source>
        <dbReference type="ARBA" id="ARBA00022475"/>
    </source>
</evidence>
<keyword evidence="8 13" id="KW-0812">Transmembrane</keyword>
<gene>
    <name evidence="14" type="ORF">AB1Y20_001211</name>
</gene>
<dbReference type="PANTHER" id="PTHR10791:SF30">
    <property type="entry name" value="SUGAR TRANSPORTER SWEET1"/>
    <property type="match status" value="1"/>
</dbReference>
<evidence type="ECO:0000256" key="5">
    <source>
        <dbReference type="ARBA" id="ARBA00022448"/>
    </source>
</evidence>
<dbReference type="PANTHER" id="PTHR10791">
    <property type="entry name" value="RAG1-ACTIVATING PROTEIN 1"/>
    <property type="match status" value="1"/>
</dbReference>
<evidence type="ECO:0000313" key="14">
    <source>
        <dbReference type="EMBL" id="KAL1530300.1"/>
    </source>
</evidence>
<accession>A0AB34K824</accession>
<evidence type="ECO:0000256" key="2">
    <source>
        <dbReference type="ARBA" id="ARBA00004653"/>
    </source>
</evidence>
<evidence type="ECO:0000256" key="3">
    <source>
        <dbReference type="ARBA" id="ARBA00007809"/>
    </source>
</evidence>
<dbReference type="GO" id="GO:0000139">
    <property type="term" value="C:Golgi membrane"/>
    <property type="evidence" value="ECO:0007669"/>
    <property type="project" value="UniProtKB-SubCell"/>
</dbReference>
<dbReference type="FunFam" id="1.20.1280.290:FF:000004">
    <property type="entry name" value="Sugar transporter SWEET"/>
    <property type="match status" value="1"/>
</dbReference>
<feature type="transmembrane region" description="Helical" evidence="13">
    <location>
        <begin position="214"/>
        <end position="236"/>
    </location>
</feature>
<organism evidence="14 15">
    <name type="scientific">Prymnesium parvum</name>
    <name type="common">Toxic golden alga</name>
    <dbReference type="NCBI Taxonomy" id="97485"/>
    <lineage>
        <taxon>Eukaryota</taxon>
        <taxon>Haptista</taxon>
        <taxon>Haptophyta</taxon>
        <taxon>Prymnesiophyceae</taxon>
        <taxon>Prymnesiales</taxon>
        <taxon>Prymnesiaceae</taxon>
        <taxon>Prymnesium</taxon>
    </lineage>
</organism>
<dbReference type="InterPro" id="IPR004316">
    <property type="entry name" value="SWEET_rpt"/>
</dbReference>
<dbReference type="Pfam" id="PF03083">
    <property type="entry name" value="MtN3_slv"/>
    <property type="match status" value="2"/>
</dbReference>
<evidence type="ECO:0000256" key="10">
    <source>
        <dbReference type="ARBA" id="ARBA00022989"/>
    </source>
</evidence>
<dbReference type="EMBL" id="JBGBPQ010000001">
    <property type="protein sequence ID" value="KAL1530300.1"/>
    <property type="molecule type" value="Genomic_DNA"/>
</dbReference>
<evidence type="ECO:0000256" key="1">
    <source>
        <dbReference type="ARBA" id="ARBA00004651"/>
    </source>
</evidence>
<comment type="caution">
    <text evidence="14">The sequence shown here is derived from an EMBL/GenBank/DDBJ whole genome shotgun (WGS) entry which is preliminary data.</text>
</comment>
<sequence>MLVVLVSPWLGAPGNTLLPHRLEDAPFLADPTTIFDSIRRDREPLPLTMSDRADAIATPGRFDKVREFTKRTDNGDIVNQETLRMDGDWGEPTNLVPATLSLSLPPSPPALSSCSVQLLPAEILSWVGVGFASFFFLSPMGVMLRVVRKRDVDGYSVVPYLASFLCCSMWVIYSMPSVTPCKSQILITNSLGCAIEIGYIFVFLWFARQRRQELMIETVTTVVLFLVLVVVSMVIIPTFPFPSSTGSDDPARKGNAALGVICSTLNIAMYASPLCVLGDVVRRKTTEFMPLSVTLAILNTAVVWFAWSCLTGDLFIMVPNLTGVALGTIQLLVYARYHGRRSSETFSVKA</sequence>
<feature type="transmembrane region" description="Helical" evidence="13">
    <location>
        <begin position="154"/>
        <end position="173"/>
    </location>
</feature>
<keyword evidence="9" id="KW-0677">Repeat</keyword>
<dbReference type="GO" id="GO:0051119">
    <property type="term" value="F:sugar transmembrane transporter activity"/>
    <property type="evidence" value="ECO:0007669"/>
    <property type="project" value="InterPro"/>
</dbReference>
<keyword evidence="12 13" id="KW-0472">Membrane</keyword>
<protein>
    <recommendedName>
        <fullName evidence="4">Sugar transporter SWEET1</fullName>
    </recommendedName>
</protein>
<proteinExistence type="inferred from homology"/>
<evidence type="ECO:0000256" key="4">
    <source>
        <dbReference type="ARBA" id="ARBA00021741"/>
    </source>
</evidence>
<feature type="transmembrane region" description="Helical" evidence="13">
    <location>
        <begin position="314"/>
        <end position="335"/>
    </location>
</feature>
<reference evidence="14 15" key="1">
    <citation type="journal article" date="2024" name="Science">
        <title>Giant polyketide synthase enzymes in the biosynthesis of giant marine polyether toxins.</title>
        <authorList>
            <person name="Fallon T.R."/>
            <person name="Shende V.V."/>
            <person name="Wierzbicki I.H."/>
            <person name="Pendleton A.L."/>
            <person name="Watervoot N.F."/>
            <person name="Auber R.P."/>
            <person name="Gonzalez D.J."/>
            <person name="Wisecaver J.H."/>
            <person name="Moore B.S."/>
        </authorList>
    </citation>
    <scope>NUCLEOTIDE SEQUENCE [LARGE SCALE GENOMIC DNA]</scope>
    <source>
        <strain evidence="14 15">12B1</strain>
    </source>
</reference>
<evidence type="ECO:0000256" key="13">
    <source>
        <dbReference type="SAM" id="Phobius"/>
    </source>
</evidence>
<keyword evidence="11" id="KW-0333">Golgi apparatus</keyword>
<evidence type="ECO:0000313" key="15">
    <source>
        <dbReference type="Proteomes" id="UP001515480"/>
    </source>
</evidence>
<feature type="transmembrane region" description="Helical" evidence="13">
    <location>
        <begin position="256"/>
        <end position="276"/>
    </location>
</feature>
<evidence type="ECO:0000256" key="11">
    <source>
        <dbReference type="ARBA" id="ARBA00023034"/>
    </source>
</evidence>
<evidence type="ECO:0000256" key="7">
    <source>
        <dbReference type="ARBA" id="ARBA00022597"/>
    </source>
</evidence>
<evidence type="ECO:0000256" key="8">
    <source>
        <dbReference type="ARBA" id="ARBA00022692"/>
    </source>
</evidence>
<name>A0AB34K824_PRYPA</name>
<dbReference type="GO" id="GO:0005886">
    <property type="term" value="C:plasma membrane"/>
    <property type="evidence" value="ECO:0007669"/>
    <property type="project" value="UniProtKB-SubCell"/>
</dbReference>
<keyword evidence="10 13" id="KW-1133">Transmembrane helix</keyword>
<dbReference type="AlphaFoldDB" id="A0AB34K824"/>
<feature type="transmembrane region" description="Helical" evidence="13">
    <location>
        <begin position="288"/>
        <end position="308"/>
    </location>
</feature>
<evidence type="ECO:0000256" key="9">
    <source>
        <dbReference type="ARBA" id="ARBA00022737"/>
    </source>
</evidence>
<comment type="similarity">
    <text evidence="3">Belongs to the SWEET sugar transporter family.</text>
</comment>
<feature type="transmembrane region" description="Helical" evidence="13">
    <location>
        <begin position="123"/>
        <end position="147"/>
    </location>
</feature>
<comment type="subcellular location">
    <subcellularLocation>
        <location evidence="1">Cell membrane</location>
        <topology evidence="1">Multi-pass membrane protein</topology>
    </subcellularLocation>
    <subcellularLocation>
        <location evidence="2">Golgi apparatus membrane</location>
        <topology evidence="2">Multi-pass membrane protein</topology>
    </subcellularLocation>
</comment>